<dbReference type="NCBIfam" id="NF047462">
    <property type="entry name" value="FUR_perox_PerRA"/>
    <property type="match status" value="1"/>
</dbReference>
<dbReference type="GO" id="GO:0003700">
    <property type="term" value="F:DNA-binding transcription factor activity"/>
    <property type="evidence" value="ECO:0007669"/>
    <property type="project" value="InterPro"/>
</dbReference>
<dbReference type="GO" id="GO:0000976">
    <property type="term" value="F:transcription cis-regulatory region binding"/>
    <property type="evidence" value="ECO:0007669"/>
    <property type="project" value="TreeGrafter"/>
</dbReference>
<dbReference type="Proteomes" id="UP000245206">
    <property type="component" value="Unassembled WGS sequence"/>
</dbReference>
<accession>A0A2P2DAR7</accession>
<dbReference type="GO" id="GO:0045892">
    <property type="term" value="P:negative regulation of DNA-templated transcription"/>
    <property type="evidence" value="ECO:0007669"/>
    <property type="project" value="TreeGrafter"/>
</dbReference>
<dbReference type="InterPro" id="IPR002481">
    <property type="entry name" value="FUR"/>
</dbReference>
<dbReference type="AlphaFoldDB" id="A0A2P2DAR7"/>
<reference evidence="2" key="1">
    <citation type="journal article" date="2019" name="Microbiol. Immunol.">
        <title>Molecular and phenotypic characterization of Leptospira johnsonii sp. nov., Leptospira ellinghausenii sp. nov. and Leptospira ryugenii sp. nov. isolated from soil and water in Japan.</title>
        <authorList>
            <person name="Masuzawa T."/>
            <person name="Saito M."/>
            <person name="Nakao R."/>
            <person name="Nikaido Y."/>
            <person name="Matsumoto M."/>
            <person name="Ogawa M."/>
            <person name="Yokoyama M."/>
            <person name="Hidaka Y."/>
            <person name="Tomita J."/>
            <person name="Sakakibara K."/>
            <person name="Suzuki K."/>
            <person name="Yasuda S."/>
            <person name="Sato H."/>
            <person name="Yamaguchi M."/>
            <person name="Yoshida S.I."/>
            <person name="Koizumi N."/>
            <person name="Kawamura Y."/>
        </authorList>
    </citation>
    <scope>NUCLEOTIDE SEQUENCE [LARGE SCALE GENOMIC DNA]</scope>
    <source>
        <strain evidence="2">E18</strain>
    </source>
</reference>
<dbReference type="PANTHER" id="PTHR33202:SF8">
    <property type="entry name" value="PEROXIDE-RESPONSIVE REPRESSOR PERR"/>
    <property type="match status" value="1"/>
</dbReference>
<evidence type="ECO:0000313" key="2">
    <source>
        <dbReference type="Proteomes" id="UP000245206"/>
    </source>
</evidence>
<organism evidence="1 2">
    <name type="scientific">Leptospira ellinghausenii</name>
    <dbReference type="NCBI Taxonomy" id="1917822"/>
    <lineage>
        <taxon>Bacteria</taxon>
        <taxon>Pseudomonadati</taxon>
        <taxon>Spirochaetota</taxon>
        <taxon>Spirochaetia</taxon>
        <taxon>Leptospirales</taxon>
        <taxon>Leptospiraceae</taxon>
        <taxon>Leptospira</taxon>
    </lineage>
</organism>
<dbReference type="InterPro" id="IPR036390">
    <property type="entry name" value="WH_DNA-bd_sf"/>
</dbReference>
<gene>
    <name evidence="1" type="primary">fur</name>
    <name evidence="1" type="ORF">LPTSP2_10110</name>
</gene>
<dbReference type="GO" id="GO:1900376">
    <property type="term" value="P:regulation of secondary metabolite biosynthetic process"/>
    <property type="evidence" value="ECO:0007669"/>
    <property type="project" value="TreeGrafter"/>
</dbReference>
<protein>
    <submittedName>
        <fullName evidence="1">Ferric uptake regulation protein</fullName>
    </submittedName>
</protein>
<dbReference type="SUPFAM" id="SSF46785">
    <property type="entry name" value="Winged helix' DNA-binding domain"/>
    <property type="match status" value="1"/>
</dbReference>
<dbReference type="Gene3D" id="1.10.10.10">
    <property type="entry name" value="Winged helix-like DNA-binding domain superfamily/Winged helix DNA-binding domain"/>
    <property type="match status" value="1"/>
</dbReference>
<dbReference type="GO" id="GO:0008270">
    <property type="term" value="F:zinc ion binding"/>
    <property type="evidence" value="ECO:0007669"/>
    <property type="project" value="TreeGrafter"/>
</dbReference>
<dbReference type="InterPro" id="IPR036388">
    <property type="entry name" value="WH-like_DNA-bd_sf"/>
</dbReference>
<sequence length="144" mass="16478">MVMDLSYQRTKELLESHGIRPTSQRLEMAHLLLEKHQHLFAEEVFHLVNTHFPHASRATIFNNLKLFAERGLLGTLELKAGVTHFDSNMGVHHHALDETSGEIVDIELNDSLEEKVLAELKESYFQKTGKELQNPKLVITLRGK</sequence>
<evidence type="ECO:0000313" key="1">
    <source>
        <dbReference type="EMBL" id="GBF41730.1"/>
    </source>
</evidence>
<name>A0A2P2DAR7_9LEPT</name>
<dbReference type="PANTHER" id="PTHR33202">
    <property type="entry name" value="ZINC UPTAKE REGULATION PROTEIN"/>
    <property type="match status" value="1"/>
</dbReference>
<comment type="caution">
    <text evidence="1">The sequence shown here is derived from an EMBL/GenBank/DDBJ whole genome shotgun (WGS) entry which is preliminary data.</text>
</comment>
<proteinExistence type="predicted"/>
<dbReference type="Pfam" id="PF01475">
    <property type="entry name" value="FUR"/>
    <property type="match status" value="1"/>
</dbReference>
<keyword evidence="2" id="KW-1185">Reference proteome</keyword>
<dbReference type="EMBL" id="BFAZ01000005">
    <property type="protein sequence ID" value="GBF41730.1"/>
    <property type="molecule type" value="Genomic_DNA"/>
</dbReference>